<organism evidence="2 3">
    <name type="scientific">Microbacterium galbum</name>
    <dbReference type="NCBI Taxonomy" id="3075994"/>
    <lineage>
        <taxon>Bacteria</taxon>
        <taxon>Bacillati</taxon>
        <taxon>Actinomycetota</taxon>
        <taxon>Actinomycetes</taxon>
        <taxon>Micrococcales</taxon>
        <taxon>Microbacteriaceae</taxon>
        <taxon>Microbacterium</taxon>
    </lineage>
</organism>
<evidence type="ECO:0000256" key="1">
    <source>
        <dbReference type="SAM" id="MobiDB-lite"/>
    </source>
</evidence>
<dbReference type="EMBL" id="JAWDIS010000001">
    <property type="protein sequence ID" value="MDU0365973.1"/>
    <property type="molecule type" value="Genomic_DNA"/>
</dbReference>
<protein>
    <recommendedName>
        <fullName evidence="4">Flagellar hook-length control protein FliK</fullName>
    </recommendedName>
</protein>
<dbReference type="Proteomes" id="UP001263371">
    <property type="component" value="Unassembled WGS sequence"/>
</dbReference>
<name>A0ABU3T3M6_9MICO</name>
<feature type="region of interest" description="Disordered" evidence="1">
    <location>
        <begin position="68"/>
        <end position="91"/>
    </location>
</feature>
<proteinExistence type="predicted"/>
<evidence type="ECO:0000313" key="3">
    <source>
        <dbReference type="Proteomes" id="UP001263371"/>
    </source>
</evidence>
<reference evidence="2 3" key="1">
    <citation type="submission" date="2023-09" db="EMBL/GenBank/DDBJ databases">
        <title>Microbacterium fusihabitans sp. nov., Microbacterium phycihabitans sp. nov., and Microbacterium cervinum sp. nov., isolated from dried seaweeds of beach.</title>
        <authorList>
            <person name="Lee S.D."/>
        </authorList>
    </citation>
    <scope>NUCLEOTIDE SEQUENCE [LARGE SCALE GENOMIC DNA]</scope>
    <source>
        <strain evidence="2 3">KSW4-17</strain>
    </source>
</reference>
<keyword evidence="3" id="KW-1185">Reference proteome</keyword>
<accession>A0ABU3T3M6</accession>
<evidence type="ECO:0000313" key="2">
    <source>
        <dbReference type="EMBL" id="MDU0365973.1"/>
    </source>
</evidence>
<gene>
    <name evidence="2" type="ORF">RWH45_02030</name>
</gene>
<sequence>MSVDGVLGRIEAITGQISSLHPSSATAKTAPAQTTAAGGVAETTATATASSSAATRFADLLEEAAAAARELGTPTTSATPASASTATRPASQGDLAAALQTLFAAGTTGSGGLGVSGIASTLTGRGA</sequence>
<comment type="caution">
    <text evidence="2">The sequence shown here is derived from an EMBL/GenBank/DDBJ whole genome shotgun (WGS) entry which is preliminary data.</text>
</comment>
<dbReference type="RefSeq" id="WP_315993259.1">
    <property type="nucleotide sequence ID" value="NZ_JAWDIS010000001.1"/>
</dbReference>
<evidence type="ECO:0008006" key="4">
    <source>
        <dbReference type="Google" id="ProtNLM"/>
    </source>
</evidence>